<feature type="region of interest" description="Disordered" evidence="1">
    <location>
        <begin position="53"/>
        <end position="87"/>
    </location>
</feature>
<accession>A0A427B3X4</accession>
<sequence>MKSPTKNQRQGRGNDGRGGRGDRKRLRRVWLQWRRVQLWQRWLRLRHDCGRGKKRKVAAESVAAGKGNSAAGGSRGRAVGTSSRDDGDSVGYKRLIGWEVARRREEVAGNRGIEDSNGNAAVRGWGGRSSMGLIVSSEGSRVRKQRRSSDRGGSNWWLYGATATIEEVVAQLGSSGRGGL</sequence>
<evidence type="ECO:0000256" key="1">
    <source>
        <dbReference type="SAM" id="MobiDB-lite"/>
    </source>
</evidence>
<dbReference type="Proteomes" id="UP000287651">
    <property type="component" value="Unassembled WGS sequence"/>
</dbReference>
<evidence type="ECO:0000313" key="3">
    <source>
        <dbReference type="Proteomes" id="UP000287651"/>
    </source>
</evidence>
<feature type="region of interest" description="Disordered" evidence="1">
    <location>
        <begin position="1"/>
        <end position="23"/>
    </location>
</feature>
<comment type="caution">
    <text evidence="2">The sequence shown here is derived from an EMBL/GenBank/DDBJ whole genome shotgun (WGS) entry which is preliminary data.</text>
</comment>
<dbReference type="AlphaFoldDB" id="A0A427B3X4"/>
<name>A0A427B3X4_ENSVE</name>
<proteinExistence type="predicted"/>
<feature type="compositionally biased region" description="Low complexity" evidence="1">
    <location>
        <begin position="1"/>
        <end position="11"/>
    </location>
</feature>
<feature type="compositionally biased region" description="Low complexity" evidence="1">
    <location>
        <begin position="61"/>
        <end position="82"/>
    </location>
</feature>
<organism evidence="2 3">
    <name type="scientific">Ensete ventricosum</name>
    <name type="common">Abyssinian banana</name>
    <name type="synonym">Musa ensete</name>
    <dbReference type="NCBI Taxonomy" id="4639"/>
    <lineage>
        <taxon>Eukaryota</taxon>
        <taxon>Viridiplantae</taxon>
        <taxon>Streptophyta</taxon>
        <taxon>Embryophyta</taxon>
        <taxon>Tracheophyta</taxon>
        <taxon>Spermatophyta</taxon>
        <taxon>Magnoliopsida</taxon>
        <taxon>Liliopsida</taxon>
        <taxon>Zingiberales</taxon>
        <taxon>Musaceae</taxon>
        <taxon>Ensete</taxon>
    </lineage>
</organism>
<reference evidence="2 3" key="1">
    <citation type="journal article" date="2014" name="Agronomy (Basel)">
        <title>A Draft Genome Sequence for Ensete ventricosum, the Drought-Tolerant Tree Against Hunger.</title>
        <authorList>
            <person name="Harrison J."/>
            <person name="Moore K.A."/>
            <person name="Paszkiewicz K."/>
            <person name="Jones T."/>
            <person name="Grant M."/>
            <person name="Ambacheew D."/>
            <person name="Muzemil S."/>
            <person name="Studholme D.J."/>
        </authorList>
    </citation>
    <scope>NUCLEOTIDE SEQUENCE [LARGE SCALE GENOMIC DNA]</scope>
</reference>
<feature type="compositionally biased region" description="Basic and acidic residues" evidence="1">
    <location>
        <begin position="12"/>
        <end position="21"/>
    </location>
</feature>
<protein>
    <submittedName>
        <fullName evidence="2">Uncharacterized protein</fullName>
    </submittedName>
</protein>
<dbReference type="EMBL" id="AMZH03000550">
    <property type="protein sequence ID" value="RRT83157.1"/>
    <property type="molecule type" value="Genomic_DNA"/>
</dbReference>
<gene>
    <name evidence="2" type="ORF">B296_00007469</name>
</gene>
<evidence type="ECO:0000313" key="2">
    <source>
        <dbReference type="EMBL" id="RRT83157.1"/>
    </source>
</evidence>